<organism evidence="9 10">
    <name type="scientific">Paeniglutamicibacter gangotriensis</name>
    <dbReference type="NCBI Taxonomy" id="254787"/>
    <lineage>
        <taxon>Bacteria</taxon>
        <taxon>Bacillati</taxon>
        <taxon>Actinomycetota</taxon>
        <taxon>Actinomycetes</taxon>
        <taxon>Micrococcales</taxon>
        <taxon>Micrococcaceae</taxon>
        <taxon>Paeniglutamicibacter</taxon>
    </lineage>
</organism>
<dbReference type="GO" id="GO:0016020">
    <property type="term" value="C:membrane"/>
    <property type="evidence" value="ECO:0007669"/>
    <property type="project" value="UniProtKB-SubCell"/>
</dbReference>
<dbReference type="InterPro" id="IPR003439">
    <property type="entry name" value="ABC_transporter-like_ATP-bd"/>
</dbReference>
<comment type="subcellular location">
    <subcellularLocation>
        <location evidence="1">Membrane</location>
    </subcellularLocation>
</comment>
<dbReference type="PANTHER" id="PTHR43297">
    <property type="entry name" value="OLIGOPEPTIDE TRANSPORT ATP-BINDING PROTEIN APPD"/>
    <property type="match status" value="1"/>
</dbReference>
<comment type="caution">
    <text evidence="9">The sequence shown here is derived from an EMBL/GenBank/DDBJ whole genome shotgun (WGS) entry which is preliminary data.</text>
</comment>
<dbReference type="RefSeq" id="WP_149619129.1">
    <property type="nucleotide sequence ID" value="NZ_VOBL01000005.1"/>
</dbReference>
<comment type="similarity">
    <text evidence="2">Belongs to the ABC transporter superfamily.</text>
</comment>
<evidence type="ECO:0000259" key="8">
    <source>
        <dbReference type="Pfam" id="PF00005"/>
    </source>
</evidence>
<evidence type="ECO:0000313" key="10">
    <source>
        <dbReference type="Proteomes" id="UP000323856"/>
    </source>
</evidence>
<dbReference type="OrthoDB" id="8481147at2"/>
<dbReference type="SUPFAM" id="SSF52540">
    <property type="entry name" value="P-loop containing nucleoside triphosphate hydrolases"/>
    <property type="match status" value="1"/>
</dbReference>
<dbReference type="GO" id="GO:0005524">
    <property type="term" value="F:ATP binding"/>
    <property type="evidence" value="ECO:0007669"/>
    <property type="project" value="UniProtKB-KW"/>
</dbReference>
<evidence type="ECO:0000256" key="1">
    <source>
        <dbReference type="ARBA" id="ARBA00004370"/>
    </source>
</evidence>
<protein>
    <submittedName>
        <fullName evidence="9">ATP-binding cassette domain-containing protein</fullName>
    </submittedName>
</protein>
<evidence type="ECO:0000256" key="2">
    <source>
        <dbReference type="ARBA" id="ARBA00005417"/>
    </source>
</evidence>
<evidence type="ECO:0000256" key="3">
    <source>
        <dbReference type="ARBA" id="ARBA00022448"/>
    </source>
</evidence>
<evidence type="ECO:0000313" key="9">
    <source>
        <dbReference type="EMBL" id="KAA0977967.1"/>
    </source>
</evidence>
<keyword evidence="4" id="KW-1003">Cell membrane</keyword>
<evidence type="ECO:0000256" key="4">
    <source>
        <dbReference type="ARBA" id="ARBA00022475"/>
    </source>
</evidence>
<gene>
    <name evidence="9" type="ORF">FQ154_06835</name>
</gene>
<dbReference type="EMBL" id="VOBL01000005">
    <property type="protein sequence ID" value="KAA0977967.1"/>
    <property type="molecule type" value="Genomic_DNA"/>
</dbReference>
<dbReference type="Proteomes" id="UP000323856">
    <property type="component" value="Unassembled WGS sequence"/>
</dbReference>
<dbReference type="GO" id="GO:0016887">
    <property type="term" value="F:ATP hydrolysis activity"/>
    <property type="evidence" value="ECO:0007669"/>
    <property type="project" value="InterPro"/>
</dbReference>
<dbReference type="InterPro" id="IPR050388">
    <property type="entry name" value="ABC_Ni/Peptide_Import"/>
</dbReference>
<keyword evidence="3" id="KW-0813">Transport</keyword>
<dbReference type="Pfam" id="PF00005">
    <property type="entry name" value="ABC_tran"/>
    <property type="match status" value="1"/>
</dbReference>
<name>A0A5B0EFZ4_9MICC</name>
<feature type="domain" description="ABC transporter" evidence="8">
    <location>
        <begin position="11"/>
        <end position="45"/>
    </location>
</feature>
<dbReference type="PANTHER" id="PTHR43297:SF14">
    <property type="entry name" value="ATPASE AAA-TYPE CORE DOMAIN-CONTAINING PROTEIN"/>
    <property type="match status" value="1"/>
</dbReference>
<accession>A0A5B0EFZ4</accession>
<keyword evidence="5" id="KW-0997">Cell inner membrane</keyword>
<keyword evidence="7" id="KW-0472">Membrane</keyword>
<reference evidence="9 10" key="1">
    <citation type="submission" date="2019-07" db="EMBL/GenBank/DDBJ databases">
        <title>Analysis of the biochemical properties, biological activity and biotechnological potential of siderophores and biosurfactants produced by Antarctic psychrotolerant bacteria.</title>
        <authorList>
            <person name="Styczynski M."/>
            <person name="Krucon T."/>
            <person name="Decewicz P."/>
            <person name="Dziewit L."/>
        </authorList>
    </citation>
    <scope>NUCLEOTIDE SEQUENCE [LARGE SCALE GENOMIC DNA]</scope>
    <source>
        <strain evidence="9 10">ANT_H27</strain>
    </source>
</reference>
<keyword evidence="9" id="KW-0547">Nucleotide-binding</keyword>
<proteinExistence type="inferred from homology"/>
<dbReference type="InterPro" id="IPR027417">
    <property type="entry name" value="P-loop_NTPase"/>
</dbReference>
<keyword evidence="9" id="KW-0067">ATP-binding</keyword>
<evidence type="ECO:0000256" key="5">
    <source>
        <dbReference type="ARBA" id="ARBA00022519"/>
    </source>
</evidence>
<dbReference type="Gene3D" id="3.40.50.300">
    <property type="entry name" value="P-loop containing nucleotide triphosphate hydrolases"/>
    <property type="match status" value="1"/>
</dbReference>
<sequence>MVELDPERYGRRFPHELSGDERQRVAFARAVATCPAAILADEPTAMLDATLRSEASALMGNLARQHGTAILHITHDLAVAAQSCDRVMVMADGAVVELGPTSQLLHPPTAPDDAAADVGRPARGQMHARDLTCNPVPRALPLATQDYGRLRRGAGAPCSRPVRCMTSMAIRPWPTT</sequence>
<evidence type="ECO:0000256" key="7">
    <source>
        <dbReference type="ARBA" id="ARBA00023136"/>
    </source>
</evidence>
<keyword evidence="6" id="KW-1278">Translocase</keyword>
<dbReference type="AlphaFoldDB" id="A0A5B0EFZ4"/>
<evidence type="ECO:0000256" key="6">
    <source>
        <dbReference type="ARBA" id="ARBA00022967"/>
    </source>
</evidence>